<sequence length="181" mass="20538">MKNSWVLGVLLAVFSCKSLVRSSSDGGGAAYSTYQEDLSGSLPQYPDFNARQEEGPAQTNVSSVQAVDGQLDEVQRRLTEKNLSEPYFSGYTVLVFSGIDRNQAFKTQDDLKMYFPELNPEMQYHQPRYLVKIGQYTYKIEAQKVFSQIKGQFPSARIIQDRFQRKEYVAPTTDPNAPIQN</sequence>
<keyword evidence="2" id="KW-1185">Reference proteome</keyword>
<protein>
    <recommendedName>
        <fullName evidence="3">SPOR domain-containing protein</fullName>
    </recommendedName>
</protein>
<dbReference type="EMBL" id="JAFKCT010000001">
    <property type="protein sequence ID" value="MBN7809798.1"/>
    <property type="molecule type" value="Genomic_DNA"/>
</dbReference>
<reference evidence="1 2" key="1">
    <citation type="submission" date="2021-03" db="EMBL/GenBank/DDBJ databases">
        <title>novel species isolated from a fishpond in China.</title>
        <authorList>
            <person name="Lu H."/>
            <person name="Cai Z."/>
        </authorList>
    </citation>
    <scope>NUCLEOTIDE SEQUENCE [LARGE SCALE GENOMIC DNA]</scope>
    <source>
        <strain evidence="1 2">H41</strain>
    </source>
</reference>
<evidence type="ECO:0008006" key="3">
    <source>
        <dbReference type="Google" id="ProtNLM"/>
    </source>
</evidence>
<accession>A0ABS3BY54</accession>
<proteinExistence type="predicted"/>
<evidence type="ECO:0000313" key="2">
    <source>
        <dbReference type="Proteomes" id="UP000664317"/>
    </source>
</evidence>
<dbReference type="RefSeq" id="WP_206576597.1">
    <property type="nucleotide sequence ID" value="NZ_JAFKCT010000001.1"/>
</dbReference>
<dbReference type="Proteomes" id="UP000664317">
    <property type="component" value="Unassembled WGS sequence"/>
</dbReference>
<dbReference type="PROSITE" id="PS51257">
    <property type="entry name" value="PROKAR_LIPOPROTEIN"/>
    <property type="match status" value="1"/>
</dbReference>
<organism evidence="1 2">
    <name type="scientific">Algoriphagus oliviformis</name>
    <dbReference type="NCBI Taxonomy" id="2811231"/>
    <lineage>
        <taxon>Bacteria</taxon>
        <taxon>Pseudomonadati</taxon>
        <taxon>Bacteroidota</taxon>
        <taxon>Cytophagia</taxon>
        <taxon>Cytophagales</taxon>
        <taxon>Cyclobacteriaceae</taxon>
        <taxon>Algoriphagus</taxon>
    </lineage>
</organism>
<gene>
    <name evidence="1" type="ORF">J0A68_02445</name>
</gene>
<comment type="caution">
    <text evidence="1">The sequence shown here is derived from an EMBL/GenBank/DDBJ whole genome shotgun (WGS) entry which is preliminary data.</text>
</comment>
<evidence type="ECO:0000313" key="1">
    <source>
        <dbReference type="EMBL" id="MBN7809798.1"/>
    </source>
</evidence>
<name>A0ABS3BY54_9BACT</name>